<keyword evidence="2" id="KW-0812">Transmembrane</keyword>
<keyword evidence="2" id="KW-0472">Membrane</keyword>
<dbReference type="VEuPathDB" id="FungiDB:VP01_837g1"/>
<feature type="region of interest" description="Disordered" evidence="1">
    <location>
        <begin position="501"/>
        <end position="542"/>
    </location>
</feature>
<dbReference type="AlphaFoldDB" id="A0A0L6UBM3"/>
<evidence type="ECO:0000313" key="3">
    <source>
        <dbReference type="EMBL" id="KNZ45215.1"/>
    </source>
</evidence>
<name>A0A0L6UBM3_9BASI</name>
<feature type="compositionally biased region" description="Basic and acidic residues" evidence="1">
    <location>
        <begin position="200"/>
        <end position="212"/>
    </location>
</feature>
<feature type="compositionally biased region" description="Basic and acidic residues" evidence="1">
    <location>
        <begin position="291"/>
        <end position="305"/>
    </location>
</feature>
<feature type="region of interest" description="Disordered" evidence="1">
    <location>
        <begin position="452"/>
        <end position="475"/>
    </location>
</feature>
<gene>
    <name evidence="3" type="ORF">VP01_837g1</name>
</gene>
<protein>
    <submittedName>
        <fullName evidence="3">Uncharacterized protein</fullName>
    </submittedName>
</protein>
<feature type="compositionally biased region" description="Acidic residues" evidence="1">
    <location>
        <begin position="307"/>
        <end position="346"/>
    </location>
</feature>
<dbReference type="OrthoDB" id="2506876at2759"/>
<organism evidence="3 4">
    <name type="scientific">Puccinia sorghi</name>
    <dbReference type="NCBI Taxonomy" id="27349"/>
    <lineage>
        <taxon>Eukaryota</taxon>
        <taxon>Fungi</taxon>
        <taxon>Dikarya</taxon>
        <taxon>Basidiomycota</taxon>
        <taxon>Pucciniomycotina</taxon>
        <taxon>Pucciniomycetes</taxon>
        <taxon>Pucciniales</taxon>
        <taxon>Pucciniaceae</taxon>
        <taxon>Puccinia</taxon>
    </lineage>
</organism>
<feature type="region of interest" description="Disordered" evidence="1">
    <location>
        <begin position="128"/>
        <end position="368"/>
    </location>
</feature>
<feature type="compositionally biased region" description="Polar residues" evidence="1">
    <location>
        <begin position="128"/>
        <end position="142"/>
    </location>
</feature>
<keyword evidence="4" id="KW-1185">Reference proteome</keyword>
<keyword evidence="2" id="KW-1133">Transmembrane helix</keyword>
<feature type="compositionally biased region" description="Basic and acidic residues" evidence="1">
    <location>
        <begin position="350"/>
        <end position="361"/>
    </location>
</feature>
<reference evidence="3 4" key="1">
    <citation type="submission" date="2015-08" db="EMBL/GenBank/DDBJ databases">
        <title>Next Generation Sequencing and Analysis of the Genome of Puccinia sorghi L Schw, the Causal Agent of Maize Common Rust.</title>
        <authorList>
            <person name="Rochi L."/>
            <person name="Burguener G."/>
            <person name="Darino M."/>
            <person name="Turjanski A."/>
            <person name="Kreff E."/>
            <person name="Dieguez M.J."/>
            <person name="Sacco F."/>
        </authorList>
    </citation>
    <scope>NUCLEOTIDE SEQUENCE [LARGE SCALE GENOMIC DNA]</scope>
    <source>
        <strain evidence="3 4">RO10H11247</strain>
    </source>
</reference>
<proteinExistence type="predicted"/>
<evidence type="ECO:0000313" key="4">
    <source>
        <dbReference type="Proteomes" id="UP000037035"/>
    </source>
</evidence>
<feature type="compositionally biased region" description="Low complexity" evidence="1">
    <location>
        <begin position="524"/>
        <end position="542"/>
    </location>
</feature>
<comment type="caution">
    <text evidence="3">The sequence shown here is derived from an EMBL/GenBank/DDBJ whole genome shotgun (WGS) entry which is preliminary data.</text>
</comment>
<sequence length="542" mass="61214">MVSIMDYNYHSAPVWLKATLALSIFYLSYRIWSKILRTRRELQAARYVIFHIWILNVRRKAGIPDSDKRPFKIARAAVDANKKKTTNINNSVPPKEPILTSKPLPSSSESLADIPIDKNSQALARNQIKTSSNTIQRSNPIHLTNDRTPEPKSHHRLTPASSLPIPLPSPKTSTKVKPQQPLIDKSHQKRVAPISTDGSDPEHSETEAERLASRNRKKPRTQKPPYKPTTPSSLNPELVAIDPTPTPTTNVDDPSPKTHQNGFKGGLRKKRILSDCVSEVDADQATRIKKGRSEKVSDNTRKFEGTPEAEEDEEEEQEEQEQEQEEDQDEDEDEDLMRVDQEEDVVQDQAADKEQDDKPASDDELYIIADDGQKKKLVKIRLSSPESVESNEDAEVCFNLQNLVATFDLTVTNKLQSNVEQRWVTHKEFRRLKQNQQLVVDDDGWDSETILSSSSSLDSDDVKRLSTPSKQSVERGPIWSIEGKTRSNPILHAATEMPLRIRSVSRPRNSLGRMRLSLPPDPASPSQLPRSRLMSPLRPSLS</sequence>
<feature type="transmembrane region" description="Helical" evidence="2">
    <location>
        <begin position="12"/>
        <end position="32"/>
    </location>
</feature>
<feature type="region of interest" description="Disordered" evidence="1">
    <location>
        <begin position="84"/>
        <end position="115"/>
    </location>
</feature>
<evidence type="ECO:0000256" key="2">
    <source>
        <dbReference type="SAM" id="Phobius"/>
    </source>
</evidence>
<accession>A0A0L6UBM3</accession>
<evidence type="ECO:0000256" key="1">
    <source>
        <dbReference type="SAM" id="MobiDB-lite"/>
    </source>
</evidence>
<dbReference type="EMBL" id="LAVV01013915">
    <property type="protein sequence ID" value="KNZ45215.1"/>
    <property type="molecule type" value="Genomic_DNA"/>
</dbReference>
<dbReference type="Proteomes" id="UP000037035">
    <property type="component" value="Unassembled WGS sequence"/>
</dbReference>